<feature type="compositionally biased region" description="Low complexity" evidence="1">
    <location>
        <begin position="345"/>
        <end position="366"/>
    </location>
</feature>
<feature type="compositionally biased region" description="Pro residues" evidence="1">
    <location>
        <begin position="367"/>
        <end position="387"/>
    </location>
</feature>
<accession>A0A1X6NU33</accession>
<dbReference type="Proteomes" id="UP000218209">
    <property type="component" value="Unassembled WGS sequence"/>
</dbReference>
<keyword evidence="3" id="KW-1185">Reference proteome</keyword>
<organism evidence="2 3">
    <name type="scientific">Porphyra umbilicalis</name>
    <name type="common">Purple laver</name>
    <name type="synonym">Red alga</name>
    <dbReference type="NCBI Taxonomy" id="2786"/>
    <lineage>
        <taxon>Eukaryota</taxon>
        <taxon>Rhodophyta</taxon>
        <taxon>Bangiophyceae</taxon>
        <taxon>Bangiales</taxon>
        <taxon>Bangiaceae</taxon>
        <taxon>Porphyra</taxon>
    </lineage>
</organism>
<proteinExistence type="predicted"/>
<reference evidence="2 3" key="1">
    <citation type="submission" date="2017-03" db="EMBL/GenBank/DDBJ databases">
        <title>WGS assembly of Porphyra umbilicalis.</title>
        <authorList>
            <person name="Brawley S.H."/>
            <person name="Blouin N.A."/>
            <person name="Ficko-Blean E."/>
            <person name="Wheeler G.L."/>
            <person name="Lohr M."/>
            <person name="Goodson H.V."/>
            <person name="Jenkins J.W."/>
            <person name="Blaby-Haas C.E."/>
            <person name="Helliwell K.E."/>
            <person name="Chan C."/>
            <person name="Marriage T."/>
            <person name="Bhattacharya D."/>
            <person name="Klein A.S."/>
            <person name="Badis Y."/>
            <person name="Brodie J."/>
            <person name="Cao Y."/>
            <person name="Collen J."/>
            <person name="Dittami S.M."/>
            <person name="Gachon C.M."/>
            <person name="Green B.R."/>
            <person name="Karpowicz S."/>
            <person name="Kim J.W."/>
            <person name="Kudahl U."/>
            <person name="Lin S."/>
            <person name="Michel G."/>
            <person name="Mittag M."/>
            <person name="Olson B.J."/>
            <person name="Pangilinan J."/>
            <person name="Peng Y."/>
            <person name="Qiu H."/>
            <person name="Shu S."/>
            <person name="Singer J.T."/>
            <person name="Smith A.G."/>
            <person name="Sprecher B.N."/>
            <person name="Wagner V."/>
            <person name="Wang W."/>
            <person name="Wang Z.-Y."/>
            <person name="Yan J."/>
            <person name="Yarish C."/>
            <person name="Zoeuner-Riek S."/>
            <person name="Zhuang Y."/>
            <person name="Zou Y."/>
            <person name="Lindquist E.A."/>
            <person name="Grimwood J."/>
            <person name="Barry K."/>
            <person name="Rokhsar D.S."/>
            <person name="Schmutz J."/>
            <person name="Stiller J.W."/>
            <person name="Grossman A.R."/>
            <person name="Prochnik S.E."/>
        </authorList>
    </citation>
    <scope>NUCLEOTIDE SEQUENCE [LARGE SCALE GENOMIC DNA]</scope>
    <source>
        <strain evidence="2">4086291</strain>
    </source>
</reference>
<feature type="compositionally biased region" description="Low complexity" evidence="1">
    <location>
        <begin position="96"/>
        <end position="109"/>
    </location>
</feature>
<feature type="compositionally biased region" description="Low complexity" evidence="1">
    <location>
        <begin position="392"/>
        <end position="401"/>
    </location>
</feature>
<feature type="compositionally biased region" description="Basic residues" evidence="1">
    <location>
        <begin position="331"/>
        <end position="342"/>
    </location>
</feature>
<protein>
    <submittedName>
        <fullName evidence="2">Uncharacterized protein</fullName>
    </submittedName>
</protein>
<evidence type="ECO:0000313" key="3">
    <source>
        <dbReference type="Proteomes" id="UP000218209"/>
    </source>
</evidence>
<feature type="compositionally biased region" description="Low complexity" evidence="1">
    <location>
        <begin position="44"/>
        <end position="54"/>
    </location>
</feature>
<feature type="region of interest" description="Disordered" evidence="1">
    <location>
        <begin position="1"/>
        <end position="116"/>
    </location>
</feature>
<name>A0A1X6NU33_PORUM</name>
<gene>
    <name evidence="2" type="ORF">BU14_0465s0009</name>
</gene>
<dbReference type="AlphaFoldDB" id="A0A1X6NU33"/>
<feature type="compositionally biased region" description="Basic residues" evidence="1">
    <location>
        <begin position="431"/>
        <end position="442"/>
    </location>
</feature>
<evidence type="ECO:0000313" key="2">
    <source>
        <dbReference type="EMBL" id="OSX72118.1"/>
    </source>
</evidence>
<feature type="compositionally biased region" description="Pro residues" evidence="1">
    <location>
        <begin position="305"/>
        <end position="314"/>
    </location>
</feature>
<feature type="compositionally biased region" description="Basic residues" evidence="1">
    <location>
        <begin position="75"/>
        <end position="92"/>
    </location>
</feature>
<evidence type="ECO:0000256" key="1">
    <source>
        <dbReference type="SAM" id="MobiDB-lite"/>
    </source>
</evidence>
<sequence>MTDGTPPALHRRQPGGRVRVPPRGTGGPPAGAARGCPPPGRARGGALAAAAAARRGPRTCGVSTGARPPPPPTPRRPRPGRVLALRRPRQRPVRPPAATGSRASGSAAARTRKRRRRGYTGLGAARGGAWRRVGVCPGRTPARLAAGGHLGLPPPPPAPPSTWQLVPAERRPRPTAAVPPTLHFAFYPPSSSSGGGGSGGRLFAVGVVTLTHTLPPVVVPTGGAPLTGRYVLAADGDWLVVAAAPAGRVLFVTRRRVAAAPAGEEVKVAAFDAPAPGHLPSVLRAYLFLRTGVRATADAPLLPTATPPPSPLPPGRGSAWVADSSPPTPAGRRRAGRGAKRPRAADATAEAATSRPAAGRASSAAAAPPPPPPPPHGGGPAATPPPAGDGGTPSAATPTAAAEDDTSSVCSASGGSWGREEASTPDPAVQGRRRCTRRRVAL</sequence>
<dbReference type="EMBL" id="KV919082">
    <property type="protein sequence ID" value="OSX72118.1"/>
    <property type="molecule type" value="Genomic_DNA"/>
</dbReference>
<feature type="region of interest" description="Disordered" evidence="1">
    <location>
        <begin position="300"/>
        <end position="442"/>
    </location>
</feature>